<organism evidence="1 2">
    <name type="scientific">Takifugu flavidus</name>
    <name type="common">sansaifugu</name>
    <dbReference type="NCBI Taxonomy" id="433684"/>
    <lineage>
        <taxon>Eukaryota</taxon>
        <taxon>Metazoa</taxon>
        <taxon>Chordata</taxon>
        <taxon>Craniata</taxon>
        <taxon>Vertebrata</taxon>
        <taxon>Euteleostomi</taxon>
        <taxon>Actinopterygii</taxon>
        <taxon>Neopterygii</taxon>
        <taxon>Teleostei</taxon>
        <taxon>Neoteleostei</taxon>
        <taxon>Acanthomorphata</taxon>
        <taxon>Eupercaria</taxon>
        <taxon>Tetraodontiformes</taxon>
        <taxon>Tetradontoidea</taxon>
        <taxon>Tetraodontidae</taxon>
        <taxon>Takifugu</taxon>
    </lineage>
</organism>
<name>A0A5C6P2B8_9TELE</name>
<comment type="caution">
    <text evidence="1">The sequence shown here is derived from an EMBL/GenBank/DDBJ whole genome shotgun (WGS) entry which is preliminary data.</text>
</comment>
<dbReference type="Proteomes" id="UP000324091">
    <property type="component" value="Chromosome 16"/>
</dbReference>
<accession>A0A5C6P2B8</accession>
<evidence type="ECO:0000313" key="2">
    <source>
        <dbReference type="Proteomes" id="UP000324091"/>
    </source>
</evidence>
<evidence type="ECO:0000313" key="1">
    <source>
        <dbReference type="EMBL" id="TWW72227.1"/>
    </source>
</evidence>
<reference evidence="1 2" key="1">
    <citation type="submission" date="2019-04" db="EMBL/GenBank/DDBJ databases">
        <title>Chromosome genome assembly for Takifugu flavidus.</title>
        <authorList>
            <person name="Xiao S."/>
        </authorList>
    </citation>
    <scope>NUCLEOTIDE SEQUENCE [LARGE SCALE GENOMIC DNA]</scope>
    <source>
        <strain evidence="1">HTHZ2018</strain>
        <tissue evidence="1">Muscle</tissue>
    </source>
</reference>
<keyword evidence="2" id="KW-1185">Reference proteome</keyword>
<dbReference type="EMBL" id="RHFK02000008">
    <property type="protein sequence ID" value="TWW72227.1"/>
    <property type="molecule type" value="Genomic_DNA"/>
</dbReference>
<sequence>MSRLAQGSLINDKDYESLVLMRMRQAAERQKLTEQMQKEDEEDAELERFYFSRHGLHPSVSPSIYPNRCLFLISVTMVAGACTPWSLGISNVEGLESIKGKDTFVSIGFPGNEAESGKSPVSAKNLSGT</sequence>
<dbReference type="AlphaFoldDB" id="A0A5C6P2B8"/>
<proteinExistence type="predicted"/>
<protein>
    <submittedName>
        <fullName evidence="1">DnaJ-like protein subfamily C member 17</fullName>
    </submittedName>
</protein>
<gene>
    <name evidence="1" type="ORF">D4764_16G0007240</name>
</gene>